<dbReference type="SUPFAM" id="SSF49265">
    <property type="entry name" value="Fibronectin type III"/>
    <property type="match status" value="1"/>
</dbReference>
<dbReference type="Gene3D" id="2.60.40.10">
    <property type="entry name" value="Immunoglobulins"/>
    <property type="match status" value="1"/>
</dbReference>
<dbReference type="Proteomes" id="UP001301442">
    <property type="component" value="Chromosome"/>
</dbReference>
<dbReference type="EMBL" id="CP136600">
    <property type="protein sequence ID" value="WOH38135.1"/>
    <property type="molecule type" value="Genomic_DNA"/>
</dbReference>
<gene>
    <name evidence="2" type="ORF">RI844_02555</name>
</gene>
<evidence type="ECO:0000313" key="2">
    <source>
        <dbReference type="EMBL" id="WOH38135.1"/>
    </source>
</evidence>
<feature type="region of interest" description="Disordered" evidence="1">
    <location>
        <begin position="22"/>
        <end position="65"/>
    </location>
</feature>
<dbReference type="RefSeq" id="WP_348396908.1">
    <property type="nucleotide sequence ID" value="NZ_CP136600.1"/>
</dbReference>
<organism evidence="2 3">
    <name type="scientific">Thalassotalea fonticola</name>
    <dbReference type="NCBI Taxonomy" id="3065649"/>
    <lineage>
        <taxon>Bacteria</taxon>
        <taxon>Pseudomonadati</taxon>
        <taxon>Pseudomonadota</taxon>
        <taxon>Gammaproteobacteria</taxon>
        <taxon>Alteromonadales</taxon>
        <taxon>Colwelliaceae</taxon>
        <taxon>Thalassotalea</taxon>
    </lineage>
</organism>
<accession>A0ABZ0GR59</accession>
<proteinExistence type="predicted"/>
<dbReference type="PROSITE" id="PS51257">
    <property type="entry name" value="PROKAR_LIPOPROTEIN"/>
    <property type="match status" value="1"/>
</dbReference>
<keyword evidence="3" id="KW-1185">Reference proteome</keyword>
<evidence type="ECO:0000256" key="1">
    <source>
        <dbReference type="SAM" id="MobiDB-lite"/>
    </source>
</evidence>
<evidence type="ECO:0000313" key="3">
    <source>
        <dbReference type="Proteomes" id="UP001301442"/>
    </source>
</evidence>
<protein>
    <recommendedName>
        <fullName evidence="4">Fibronectin type-III domain-containing protein</fullName>
    </recommendedName>
</protein>
<reference evidence="2 3" key="1">
    <citation type="submission" date="2023-09" db="EMBL/GenBank/DDBJ databases">
        <authorList>
            <person name="Qi X."/>
        </authorList>
    </citation>
    <scope>NUCLEOTIDE SEQUENCE [LARGE SCALE GENOMIC DNA]</scope>
    <source>
        <strain evidence="2 3">S1-1</strain>
    </source>
</reference>
<evidence type="ECO:0008006" key="4">
    <source>
        <dbReference type="Google" id="ProtNLM"/>
    </source>
</evidence>
<name>A0ABZ0GR59_9GAMM</name>
<dbReference type="InterPro" id="IPR036116">
    <property type="entry name" value="FN3_sf"/>
</dbReference>
<sequence>MNTFKYSILFSALLLTACGDSSVDDEPTQENLKEVAEPVQETTTEEEFDNNDGSTEQNVEQDPETSIEVQADVKLIDSNNNIPNKLAISSDNSTVALKWFPVQGAVGYNVYYNENLEVNSASFMFEVSNPKFTHQGLDANLHSYKVQAVFADSLSDLSSPASADLSSYSPAIADTDY</sequence>
<dbReference type="InterPro" id="IPR013783">
    <property type="entry name" value="Ig-like_fold"/>
</dbReference>